<evidence type="ECO:0000256" key="6">
    <source>
        <dbReference type="PIRNR" id="PIRNR001123"/>
    </source>
</evidence>
<feature type="binding site" evidence="8">
    <location>
        <position position="216"/>
    </location>
    <ligand>
        <name>Zn(2+)</name>
        <dbReference type="ChEBI" id="CHEBI:29105"/>
        <label>1</label>
    </ligand>
</feature>
<gene>
    <name evidence="9" type="ORF">IMF26_07970</name>
</gene>
<dbReference type="CDD" id="cd05656">
    <property type="entry name" value="M42_Frv"/>
    <property type="match status" value="1"/>
</dbReference>
<sequence>MKDLIKKLTETFGPAGAEGPIREVIRKEVEPYVDEIRVDALGNLICHKKGQGGKKLLLDAHMDEIGLMVTHIDDNGFLRFGTIGGVNPYISLGQRVYFENGTFGVIGSEKIEDPKDVKAEKLFIDIGAKDKKSAEEKVKIGDSAAFFQPMLDLGSRVVAKAMDDRIGCAVIIETLRRLGPVRNEIYAVFAVQEEVGLRGARVAAFGIEPDVGVAFDVTRTGDTPKGITMEVALGKGAAIKVKDSSLICHPGLKEYMVKLATQVEIPYQLEVLEAGGTDSGAIQLTKAGIPAGVISIPCRYIHSPSEMVDLGDVEACIRLCKALCESPLDF</sequence>
<accession>A0AAT9LAD0</accession>
<protein>
    <submittedName>
        <fullName evidence="9">M42 family metallopeptidase</fullName>
    </submittedName>
</protein>
<feature type="binding site" evidence="8">
    <location>
        <position position="302"/>
    </location>
    <ligand>
        <name>Zn(2+)</name>
        <dbReference type="ChEBI" id="CHEBI:29105"/>
        <label>2</label>
    </ligand>
</feature>
<keyword evidence="3" id="KW-0645">Protease</keyword>
<dbReference type="SUPFAM" id="SSF53187">
    <property type="entry name" value="Zn-dependent exopeptidases"/>
    <property type="match status" value="1"/>
</dbReference>
<evidence type="ECO:0000313" key="9">
    <source>
        <dbReference type="EMBL" id="QUL97999.1"/>
    </source>
</evidence>
<dbReference type="GO" id="GO:0006508">
    <property type="term" value="P:proteolysis"/>
    <property type="evidence" value="ECO:0007669"/>
    <property type="project" value="UniProtKB-KW"/>
</dbReference>
<dbReference type="SUPFAM" id="SSF101821">
    <property type="entry name" value="Aminopeptidase/glucanase lid domain"/>
    <property type="match status" value="1"/>
</dbReference>
<feature type="binding site" evidence="8">
    <location>
        <position position="163"/>
    </location>
    <ligand>
        <name>Zn(2+)</name>
        <dbReference type="ChEBI" id="CHEBI:29105"/>
        <label>1</label>
    </ligand>
</feature>
<dbReference type="PIRSF" id="PIRSF001123">
    <property type="entry name" value="PepA_GA"/>
    <property type="match status" value="1"/>
</dbReference>
<name>A0AAT9LAD0_9FIRM</name>
<feature type="binding site" evidence="8">
    <location>
        <position position="61"/>
    </location>
    <ligand>
        <name>Zn(2+)</name>
        <dbReference type="ChEBI" id="CHEBI:29105"/>
        <label>1</label>
    </ligand>
</feature>
<feature type="binding site" evidence="8">
    <location>
        <position position="194"/>
    </location>
    <ligand>
        <name>Zn(2+)</name>
        <dbReference type="ChEBI" id="CHEBI:29105"/>
        <label>2</label>
    </ligand>
</feature>
<comment type="similarity">
    <text evidence="1 6">Belongs to the peptidase M42 family.</text>
</comment>
<evidence type="ECO:0000256" key="2">
    <source>
        <dbReference type="ARBA" id="ARBA00022438"/>
    </source>
</evidence>
<reference evidence="9" key="2">
    <citation type="journal article" date="2023" name="Biology">
        <title>Prokaryotic Life Associated with Coal-Fire Gas Vents Revealed by Metagenomics.</title>
        <authorList>
            <person name="Kadnikov V.V."/>
            <person name="Mardanov A.V."/>
            <person name="Beletsky A.V."/>
            <person name="Karnachuk O.V."/>
            <person name="Ravin N.V."/>
        </authorList>
    </citation>
    <scope>NUCLEOTIDE SEQUENCE</scope>
    <source>
        <strain evidence="9">Bu02</strain>
    </source>
</reference>
<dbReference type="InterPro" id="IPR023367">
    <property type="entry name" value="Peptidase_M42_dom2"/>
</dbReference>
<organism evidence="9">
    <name type="scientific">Candidatus Fermentithermobacillus carboniphilus</name>
    <dbReference type="NCBI Taxonomy" id="3085328"/>
    <lineage>
        <taxon>Bacteria</taxon>
        <taxon>Bacillati</taxon>
        <taxon>Bacillota</taxon>
        <taxon>Candidatus Fermentithermobacillia</taxon>
        <taxon>Candidatus Fermentithermobacillales</taxon>
        <taxon>Candidatus Fermentithermobacillaceae</taxon>
        <taxon>Candidatus Fermentithermobacillus</taxon>
    </lineage>
</organism>
<comment type="cofactor">
    <cofactor evidence="8">
        <name>a divalent metal cation</name>
        <dbReference type="ChEBI" id="CHEBI:60240"/>
    </cofactor>
    <text evidence="8">Binds 2 divalent metal cations per subunit.</text>
</comment>
<evidence type="ECO:0000256" key="8">
    <source>
        <dbReference type="PIRSR" id="PIRSR001123-2"/>
    </source>
</evidence>
<evidence type="ECO:0000256" key="7">
    <source>
        <dbReference type="PIRSR" id="PIRSR001123-1"/>
    </source>
</evidence>
<dbReference type="Gene3D" id="3.40.630.10">
    <property type="entry name" value="Zn peptidases"/>
    <property type="match status" value="1"/>
</dbReference>
<reference evidence="9" key="1">
    <citation type="submission" date="2020-10" db="EMBL/GenBank/DDBJ databases">
        <authorList>
            <person name="Kadnikov V."/>
            <person name="Beletsky A.V."/>
            <person name="Mardanov A.V."/>
            <person name="Karnachuk O.V."/>
            <person name="Ravin N.V."/>
        </authorList>
    </citation>
    <scope>NUCLEOTIDE SEQUENCE</scope>
    <source>
        <strain evidence="9">Bu02</strain>
    </source>
</reference>
<dbReference type="AlphaFoldDB" id="A0AAT9LAD0"/>
<evidence type="ECO:0000256" key="3">
    <source>
        <dbReference type="ARBA" id="ARBA00022670"/>
    </source>
</evidence>
<dbReference type="InterPro" id="IPR051464">
    <property type="entry name" value="Peptidase_M42_aminopept"/>
</dbReference>
<dbReference type="PANTHER" id="PTHR32481">
    <property type="entry name" value="AMINOPEPTIDASE"/>
    <property type="match status" value="1"/>
</dbReference>
<dbReference type="Pfam" id="PF05343">
    <property type="entry name" value="Peptidase_M42"/>
    <property type="match status" value="1"/>
</dbReference>
<evidence type="ECO:0000256" key="5">
    <source>
        <dbReference type="ARBA" id="ARBA00022801"/>
    </source>
</evidence>
<feature type="active site" description="Proton acceptor" evidence="7">
    <location>
        <position position="193"/>
    </location>
</feature>
<keyword evidence="2" id="KW-0031">Aminopeptidase</keyword>
<dbReference type="KEGG" id="fcz:IMF26_07970"/>
<keyword evidence="4 8" id="KW-0479">Metal-binding</keyword>
<evidence type="ECO:0000256" key="4">
    <source>
        <dbReference type="ARBA" id="ARBA00022723"/>
    </source>
</evidence>
<dbReference type="Gene3D" id="2.40.30.40">
    <property type="entry name" value="Peptidase M42, domain 2"/>
    <property type="match status" value="1"/>
</dbReference>
<dbReference type="EMBL" id="CP062796">
    <property type="protein sequence ID" value="QUL97999.1"/>
    <property type="molecule type" value="Genomic_DNA"/>
</dbReference>
<feature type="binding site" evidence="8">
    <location>
        <position position="163"/>
    </location>
    <ligand>
        <name>Zn(2+)</name>
        <dbReference type="ChEBI" id="CHEBI:29105"/>
        <label>2</label>
    </ligand>
</feature>
<evidence type="ECO:0000256" key="1">
    <source>
        <dbReference type="ARBA" id="ARBA00006272"/>
    </source>
</evidence>
<dbReference type="InterPro" id="IPR008007">
    <property type="entry name" value="Peptidase_M42"/>
</dbReference>
<keyword evidence="5" id="KW-0378">Hydrolase</keyword>
<dbReference type="GO" id="GO:0004177">
    <property type="term" value="F:aminopeptidase activity"/>
    <property type="evidence" value="ECO:0007669"/>
    <property type="project" value="UniProtKB-UniRule"/>
</dbReference>
<dbReference type="PANTHER" id="PTHR32481:SF9">
    <property type="entry name" value="ENDOGLUCANASE"/>
    <property type="match status" value="1"/>
</dbReference>
<dbReference type="GO" id="GO:0046872">
    <property type="term" value="F:metal ion binding"/>
    <property type="evidence" value="ECO:0007669"/>
    <property type="project" value="UniProtKB-UniRule"/>
</dbReference>
<proteinExistence type="inferred from homology"/>